<dbReference type="AlphaFoldDB" id="A0A1L4D1K7"/>
<feature type="transmembrane region" description="Helical" evidence="1">
    <location>
        <begin position="22"/>
        <end position="44"/>
    </location>
</feature>
<reference evidence="2 3" key="1">
    <citation type="submission" date="2016-10" db="EMBL/GenBank/DDBJ databases">
        <title>Silvanigrella aquatica sp. nov., isolated from a freshwater lake located in the Black Forest, Germany, description of Silvanigrellaceae fam. nov., Silvanigrellales ord. nov., reclassification of the order Bdellovibrionales in the class Oligoflexia, reclassification of the families Bacteriovoracaceae and Halobacteriovoraceae in the new order Bacteriovoracales ord. nov., and reclassification of the family Pseudobacteriovoracaceae in the order Oligoflexiales.</title>
        <authorList>
            <person name="Hahn M.W."/>
            <person name="Schmidt J."/>
            <person name="Koll U."/>
            <person name="Rohde M."/>
            <person name="Verbag S."/>
            <person name="Pitt A."/>
            <person name="Nakai R."/>
            <person name="Naganuma T."/>
            <person name="Lang E."/>
        </authorList>
    </citation>
    <scope>NUCLEOTIDE SEQUENCE [LARGE SCALE GENOMIC DNA]</scope>
    <source>
        <strain evidence="2 3">MWH-Nonnen-W8red</strain>
    </source>
</reference>
<organism evidence="2 3">
    <name type="scientific">Silvanigrella aquatica</name>
    <dbReference type="NCBI Taxonomy" id="1915309"/>
    <lineage>
        <taxon>Bacteria</taxon>
        <taxon>Pseudomonadati</taxon>
        <taxon>Bdellovibrionota</taxon>
        <taxon>Oligoflexia</taxon>
        <taxon>Silvanigrellales</taxon>
        <taxon>Silvanigrellaceae</taxon>
        <taxon>Silvanigrella</taxon>
    </lineage>
</organism>
<evidence type="ECO:0000313" key="3">
    <source>
        <dbReference type="Proteomes" id="UP000184731"/>
    </source>
</evidence>
<name>A0A1L4D1K7_9BACT</name>
<accession>A0A1L4D1K7</accession>
<evidence type="ECO:0000256" key="1">
    <source>
        <dbReference type="SAM" id="Phobius"/>
    </source>
</evidence>
<proteinExistence type="predicted"/>
<sequence>MLPKNKVTPFNSRELGQGLTEYAVILCLIAIASIAATALFGGAIKAKISSLAGAIAGQDSNLVIESEKKATSAAKKALKNASSVTGNTSIKKDEDIFDTETLE</sequence>
<evidence type="ECO:0008006" key="4">
    <source>
        <dbReference type="Google" id="ProtNLM"/>
    </source>
</evidence>
<keyword evidence="1" id="KW-1133">Transmembrane helix</keyword>
<gene>
    <name evidence="2" type="ORF">AXG55_09220</name>
</gene>
<dbReference type="STRING" id="1915309.AXG55_09220"/>
<dbReference type="Proteomes" id="UP000184731">
    <property type="component" value="Chromosome"/>
</dbReference>
<keyword evidence="1" id="KW-0472">Membrane</keyword>
<dbReference type="KEGG" id="saqi:AXG55_09220"/>
<protein>
    <recommendedName>
        <fullName evidence="4">Pilus assembly protein</fullName>
    </recommendedName>
</protein>
<keyword evidence="3" id="KW-1185">Reference proteome</keyword>
<dbReference type="EMBL" id="CP017834">
    <property type="protein sequence ID" value="APJ04076.1"/>
    <property type="molecule type" value="Genomic_DNA"/>
</dbReference>
<keyword evidence="1" id="KW-0812">Transmembrane</keyword>
<dbReference type="RefSeq" id="WP_148697826.1">
    <property type="nucleotide sequence ID" value="NZ_CP017834.1"/>
</dbReference>
<evidence type="ECO:0000313" key="2">
    <source>
        <dbReference type="EMBL" id="APJ04076.1"/>
    </source>
</evidence>